<accession>A0AAE3W3C0</accession>
<feature type="transmembrane region" description="Helical" evidence="1">
    <location>
        <begin position="172"/>
        <end position="196"/>
    </location>
</feature>
<gene>
    <name evidence="2" type="ORF">J2S42_005692</name>
</gene>
<keyword evidence="1" id="KW-0812">Transmembrane</keyword>
<feature type="transmembrane region" description="Helical" evidence="1">
    <location>
        <begin position="21"/>
        <end position="42"/>
    </location>
</feature>
<keyword evidence="1" id="KW-0472">Membrane</keyword>
<name>A0AAE3W3C0_9ACTN</name>
<keyword evidence="1" id="KW-1133">Transmembrane helix</keyword>
<proteinExistence type="predicted"/>
<comment type="caution">
    <text evidence="2">The sequence shown here is derived from an EMBL/GenBank/DDBJ whole genome shotgun (WGS) entry which is preliminary data.</text>
</comment>
<dbReference type="Proteomes" id="UP001240236">
    <property type="component" value="Unassembled WGS sequence"/>
</dbReference>
<evidence type="ECO:0000256" key="1">
    <source>
        <dbReference type="SAM" id="Phobius"/>
    </source>
</evidence>
<organism evidence="2 3">
    <name type="scientific">Catenuloplanes indicus</name>
    <dbReference type="NCBI Taxonomy" id="137267"/>
    <lineage>
        <taxon>Bacteria</taxon>
        <taxon>Bacillati</taxon>
        <taxon>Actinomycetota</taxon>
        <taxon>Actinomycetes</taxon>
        <taxon>Micromonosporales</taxon>
        <taxon>Micromonosporaceae</taxon>
        <taxon>Catenuloplanes</taxon>
    </lineage>
</organism>
<dbReference type="RefSeq" id="WP_307243967.1">
    <property type="nucleotide sequence ID" value="NZ_JAUSUZ010000001.1"/>
</dbReference>
<dbReference type="AlphaFoldDB" id="A0AAE3W3C0"/>
<feature type="transmembrane region" description="Helical" evidence="1">
    <location>
        <begin position="93"/>
        <end position="112"/>
    </location>
</feature>
<sequence length="243" mass="25715">MNRHPGVLSVLVRRLFRRIGLMVSIYWAILIPVYLVVAGSVGLFGTLDVSMWLNVGGAPPRYWLLSMGIVTVLGGRPYIALGVTRRQLAEAHLVLYAAMALLFAVVQVAGYLPEHAVYAATGLLDRLAEPYPVTGAGDAARALLTGTVLNLVYLAAGALIGLGFYRYRLGGGLAIIPVAALAPIAAEAAFDIQWAGRGINHLFGLPPAALPLGLAIAAAVLLGTLTATYRMYRTMPVRPASAR</sequence>
<evidence type="ECO:0000313" key="2">
    <source>
        <dbReference type="EMBL" id="MDQ0369023.1"/>
    </source>
</evidence>
<protein>
    <submittedName>
        <fullName evidence="2">Uncharacterized protein</fullName>
    </submittedName>
</protein>
<keyword evidence="3" id="KW-1185">Reference proteome</keyword>
<evidence type="ECO:0000313" key="3">
    <source>
        <dbReference type="Proteomes" id="UP001240236"/>
    </source>
</evidence>
<feature type="transmembrane region" description="Helical" evidence="1">
    <location>
        <begin position="142"/>
        <end position="165"/>
    </location>
</feature>
<feature type="transmembrane region" description="Helical" evidence="1">
    <location>
        <begin position="62"/>
        <end position="81"/>
    </location>
</feature>
<reference evidence="2 3" key="1">
    <citation type="submission" date="2023-07" db="EMBL/GenBank/DDBJ databases">
        <title>Sequencing the genomes of 1000 actinobacteria strains.</title>
        <authorList>
            <person name="Klenk H.-P."/>
        </authorList>
    </citation>
    <scope>NUCLEOTIDE SEQUENCE [LARGE SCALE GENOMIC DNA]</scope>
    <source>
        <strain evidence="2 3">DSM 44709</strain>
    </source>
</reference>
<feature type="transmembrane region" description="Helical" evidence="1">
    <location>
        <begin position="208"/>
        <end position="229"/>
    </location>
</feature>
<dbReference type="EMBL" id="JAUSUZ010000001">
    <property type="protein sequence ID" value="MDQ0369023.1"/>
    <property type="molecule type" value="Genomic_DNA"/>
</dbReference>